<dbReference type="Pfam" id="PF11951">
    <property type="entry name" value="Fungal_trans_2"/>
    <property type="match status" value="1"/>
</dbReference>
<dbReference type="InterPro" id="IPR021858">
    <property type="entry name" value="Fun_TF"/>
</dbReference>
<dbReference type="CDD" id="cd00067">
    <property type="entry name" value="GAL4"/>
    <property type="match status" value="1"/>
</dbReference>
<dbReference type="Gene3D" id="4.10.240.10">
    <property type="entry name" value="Zn(2)-C6 fungal-type DNA-binding domain"/>
    <property type="match status" value="1"/>
</dbReference>
<feature type="region of interest" description="Disordered" evidence="3">
    <location>
        <begin position="1"/>
        <end position="42"/>
    </location>
</feature>
<dbReference type="GeneID" id="87959571"/>
<name>A0ABZ1D961_9TREE</name>
<evidence type="ECO:0000256" key="3">
    <source>
        <dbReference type="SAM" id="MobiDB-lite"/>
    </source>
</evidence>
<dbReference type="InterPro" id="IPR001138">
    <property type="entry name" value="Zn2Cys6_DnaBD"/>
</dbReference>
<dbReference type="SUPFAM" id="SSF57701">
    <property type="entry name" value="Zn2/Cys6 DNA-binding domain"/>
    <property type="match status" value="1"/>
</dbReference>
<dbReference type="RefSeq" id="XP_062795182.1">
    <property type="nucleotide sequence ID" value="XM_062939131.1"/>
</dbReference>
<gene>
    <name evidence="5" type="ORF">IL334_007441</name>
</gene>
<organism evidence="5 6">
    <name type="scientific">Kwoniella shivajii</name>
    <dbReference type="NCBI Taxonomy" id="564305"/>
    <lineage>
        <taxon>Eukaryota</taxon>
        <taxon>Fungi</taxon>
        <taxon>Dikarya</taxon>
        <taxon>Basidiomycota</taxon>
        <taxon>Agaricomycotina</taxon>
        <taxon>Tremellomycetes</taxon>
        <taxon>Tremellales</taxon>
        <taxon>Cryptococcaceae</taxon>
        <taxon>Kwoniella</taxon>
    </lineage>
</organism>
<keyword evidence="6" id="KW-1185">Reference proteome</keyword>
<dbReference type="PANTHER" id="PTHR37534:SF20">
    <property type="entry name" value="PRO1A C6 ZINK-FINGER PROTEIN"/>
    <property type="match status" value="1"/>
</dbReference>
<evidence type="ECO:0000256" key="2">
    <source>
        <dbReference type="ARBA" id="ARBA00023242"/>
    </source>
</evidence>
<sequence length="675" mass="75023">MQFNAQTSSSYIPSSSAQTAPSSSSPSNNSPGGRVGTNGKCQRKRSGCLTCRLRKKRCDEGKPSCGACSRLGLDCMGYESKRPVWMNKKEKVKDVTAQIKQTVNDTRAAKMRSHWANRAASASLTADGRSVVDTEEGINMSTRSENITDVKERIGMRSQAVGAGLSSDPLRSLEITDGNHFVLSGSTRIGHDTHFTLPSSAQTSYNPSDTMFSTQPTSPIIDPDILNLLGLAPTNESAQPYYPLYPQVPNTLWFPCPVNTQSEDMRYFHHYLTVILPLQYRFDNQPISDLVAPLALQHPGLLQALSSIAALHISRKRYPRSGNTTPSAINNYADPDDVFARTTLQATLKQLKSVPAADLGTDEFILAALTANSFNLFDGGEDKGWVETAELCRRCLTAVLYRSYGMDVPSSTSRMDVDIAGLMNRLGHLISPLMWVDILISLTQNKRSQFLPIYRVFLLDRYREQGKVSQLLRETVMGCDNTTRLALAETIALSEWKEKSLRTGSLSNRCLVEKADAIERLLDERRWREDHLFERNDTLTVHRMAMSNVFQHGVRVLLATVVDGCFPGVPDIVTAVQDTADALLALDKCDTQSGTDKLLIFPIVIAGCHAEHPALQRIFRQRFTRLGDEAAAFGNTSSALRLMEEVWRRRAAASNVEVQWRKVMFEMYEEGLLLI</sequence>
<reference evidence="5 6" key="1">
    <citation type="submission" date="2024-01" db="EMBL/GenBank/DDBJ databases">
        <title>Comparative genomics of Cryptococcus and Kwoniella reveals pathogenesis evolution and contrasting modes of karyotype evolution via chromosome fusion or intercentromeric recombination.</title>
        <authorList>
            <person name="Coelho M.A."/>
            <person name="David-Palma M."/>
            <person name="Shea T."/>
            <person name="Bowers K."/>
            <person name="McGinley-Smith S."/>
            <person name="Mohammad A.W."/>
            <person name="Gnirke A."/>
            <person name="Yurkov A.M."/>
            <person name="Nowrousian M."/>
            <person name="Sun S."/>
            <person name="Cuomo C.A."/>
            <person name="Heitman J."/>
        </authorList>
    </citation>
    <scope>NUCLEOTIDE SEQUENCE [LARGE SCALE GENOMIC DNA]</scope>
    <source>
        <strain evidence="5">CBS 11374</strain>
    </source>
</reference>
<comment type="subcellular location">
    <subcellularLocation>
        <location evidence="1">Nucleus</location>
    </subcellularLocation>
</comment>
<keyword evidence="2" id="KW-0539">Nucleus</keyword>
<feature type="compositionally biased region" description="Polar residues" evidence="3">
    <location>
        <begin position="1"/>
        <end position="12"/>
    </location>
</feature>
<dbReference type="EMBL" id="CP141890">
    <property type="protein sequence ID" value="WRT70443.1"/>
    <property type="molecule type" value="Genomic_DNA"/>
</dbReference>
<dbReference type="Pfam" id="PF00172">
    <property type="entry name" value="Zn_clus"/>
    <property type="match status" value="1"/>
</dbReference>
<evidence type="ECO:0000313" key="6">
    <source>
        <dbReference type="Proteomes" id="UP001329825"/>
    </source>
</evidence>
<dbReference type="Proteomes" id="UP001329825">
    <property type="component" value="Chromosome 10"/>
</dbReference>
<evidence type="ECO:0000313" key="5">
    <source>
        <dbReference type="EMBL" id="WRT70443.1"/>
    </source>
</evidence>
<accession>A0ABZ1D961</accession>
<proteinExistence type="predicted"/>
<dbReference type="InterPro" id="IPR036864">
    <property type="entry name" value="Zn2-C6_fun-type_DNA-bd_sf"/>
</dbReference>
<dbReference type="PROSITE" id="PS50048">
    <property type="entry name" value="ZN2_CY6_FUNGAL_2"/>
    <property type="match status" value="1"/>
</dbReference>
<protein>
    <recommendedName>
        <fullName evidence="4">Zn(2)-C6 fungal-type domain-containing protein</fullName>
    </recommendedName>
</protein>
<evidence type="ECO:0000256" key="1">
    <source>
        <dbReference type="ARBA" id="ARBA00004123"/>
    </source>
</evidence>
<dbReference type="PROSITE" id="PS00463">
    <property type="entry name" value="ZN2_CY6_FUNGAL_1"/>
    <property type="match status" value="1"/>
</dbReference>
<feature type="domain" description="Zn(2)-C6 fungal-type" evidence="4">
    <location>
        <begin position="47"/>
        <end position="75"/>
    </location>
</feature>
<dbReference type="SMART" id="SM00066">
    <property type="entry name" value="GAL4"/>
    <property type="match status" value="1"/>
</dbReference>
<evidence type="ECO:0000259" key="4">
    <source>
        <dbReference type="PROSITE" id="PS50048"/>
    </source>
</evidence>
<feature type="compositionally biased region" description="Low complexity" evidence="3">
    <location>
        <begin position="13"/>
        <end position="31"/>
    </location>
</feature>
<dbReference type="PANTHER" id="PTHR37534">
    <property type="entry name" value="TRANSCRIPTIONAL ACTIVATOR PROTEIN UGA3"/>
    <property type="match status" value="1"/>
</dbReference>